<sequence>RGGGPNIAQCCLGNTSIQPNKHTKI</sequence>
<protein>
    <submittedName>
        <fullName evidence="1">Uncharacterized protein</fullName>
    </submittedName>
</protein>
<feature type="non-terminal residue" evidence="1">
    <location>
        <position position="1"/>
    </location>
</feature>
<reference evidence="1" key="1">
    <citation type="journal article" date="2018" name="Nat. Genet.">
        <title>Extensive intraspecific gene order and gene structural variations between Mo17 and other maize genomes.</title>
        <authorList>
            <person name="Sun S."/>
            <person name="Zhou Y."/>
            <person name="Chen J."/>
            <person name="Shi J."/>
            <person name="Zhao H."/>
            <person name="Zhao H."/>
            <person name="Song W."/>
            <person name="Zhang M."/>
            <person name="Cui Y."/>
            <person name="Dong X."/>
            <person name="Liu H."/>
            <person name="Ma X."/>
            <person name="Jiao Y."/>
            <person name="Wang B."/>
            <person name="Wei X."/>
            <person name="Stein J.C."/>
            <person name="Glaubitz J.C."/>
            <person name="Lu F."/>
            <person name="Yu G."/>
            <person name="Liang C."/>
            <person name="Fengler K."/>
            <person name="Li B."/>
            <person name="Rafalski A."/>
            <person name="Schnable P.S."/>
            <person name="Ware D.H."/>
            <person name="Buckler E.S."/>
            <person name="Lai J."/>
        </authorList>
    </citation>
    <scope>NUCLEOTIDE SEQUENCE [LARGE SCALE GENOMIC DNA]</scope>
    <source>
        <tissue evidence="1">Seedling</tissue>
    </source>
</reference>
<gene>
    <name evidence="1" type="ORF">Zm00014a_009998</name>
</gene>
<comment type="caution">
    <text evidence="1">The sequence shown here is derived from an EMBL/GenBank/DDBJ whole genome shotgun (WGS) entry which is preliminary data.</text>
</comment>
<dbReference type="AlphaFoldDB" id="A0A317YBR8"/>
<dbReference type="EMBL" id="NCVQ01000001">
    <property type="protein sequence ID" value="PWZ55291.1"/>
    <property type="molecule type" value="Genomic_DNA"/>
</dbReference>
<accession>A0A317YBR8</accession>
<name>A0A317YBR8_MAIZE</name>
<organism evidence="1">
    <name type="scientific">Zea mays</name>
    <name type="common">Maize</name>
    <dbReference type="NCBI Taxonomy" id="4577"/>
    <lineage>
        <taxon>Eukaryota</taxon>
        <taxon>Viridiplantae</taxon>
        <taxon>Streptophyta</taxon>
        <taxon>Embryophyta</taxon>
        <taxon>Tracheophyta</taxon>
        <taxon>Spermatophyta</taxon>
        <taxon>Magnoliopsida</taxon>
        <taxon>Liliopsida</taxon>
        <taxon>Poales</taxon>
        <taxon>Poaceae</taxon>
        <taxon>PACMAD clade</taxon>
        <taxon>Panicoideae</taxon>
        <taxon>Andropogonodae</taxon>
        <taxon>Andropogoneae</taxon>
        <taxon>Tripsacinae</taxon>
        <taxon>Zea</taxon>
    </lineage>
</organism>
<proteinExistence type="predicted"/>
<evidence type="ECO:0000313" key="1">
    <source>
        <dbReference type="EMBL" id="PWZ55291.1"/>
    </source>
</evidence>
<dbReference type="Proteomes" id="UP000251960">
    <property type="component" value="Chromosome 1"/>
</dbReference>